<protein>
    <submittedName>
        <fullName evidence="1">Uncharacterized protein</fullName>
    </submittedName>
</protein>
<dbReference type="AlphaFoldDB" id="A0A829YPF4"/>
<accession>A0A829YPF4</accession>
<dbReference type="EMBL" id="BLJN01000017">
    <property type="protein sequence ID" value="GFE85039.1"/>
    <property type="molecule type" value="Genomic_DNA"/>
</dbReference>
<reference evidence="2" key="1">
    <citation type="submission" date="2020-01" db="EMBL/GenBank/DDBJ databases">
        <title>'Steroidobacter agaridevorans' sp. nov., agar-degrading bacteria isolated from rhizosphere soils.</title>
        <authorList>
            <person name="Ikenaga M."/>
            <person name="Kataoka M."/>
            <person name="Murouchi A."/>
            <person name="Katsuragi S."/>
            <person name="Sakai M."/>
        </authorList>
    </citation>
    <scope>NUCLEOTIDE SEQUENCE [LARGE SCALE GENOMIC DNA]</scope>
    <source>
        <strain evidence="2">YU21-B</strain>
    </source>
</reference>
<organism evidence="1 2">
    <name type="scientific">Steroidobacter agaridevorans</name>
    <dbReference type="NCBI Taxonomy" id="2695856"/>
    <lineage>
        <taxon>Bacteria</taxon>
        <taxon>Pseudomonadati</taxon>
        <taxon>Pseudomonadota</taxon>
        <taxon>Gammaproteobacteria</taxon>
        <taxon>Steroidobacterales</taxon>
        <taxon>Steroidobacteraceae</taxon>
        <taxon>Steroidobacter</taxon>
    </lineage>
</organism>
<gene>
    <name evidence="1" type="ORF">GCM10011487_70390</name>
</gene>
<dbReference type="RefSeq" id="WP_161816606.1">
    <property type="nucleotide sequence ID" value="NZ_BLJN01000017.1"/>
</dbReference>
<keyword evidence="2" id="KW-1185">Reference proteome</keyword>
<evidence type="ECO:0000313" key="1">
    <source>
        <dbReference type="EMBL" id="GFE85039.1"/>
    </source>
</evidence>
<dbReference type="Proteomes" id="UP000445000">
    <property type="component" value="Unassembled WGS sequence"/>
</dbReference>
<comment type="caution">
    <text evidence="1">The sequence shown here is derived from an EMBL/GenBank/DDBJ whole genome shotgun (WGS) entry which is preliminary data.</text>
</comment>
<name>A0A829YPF4_9GAMM</name>
<proteinExistence type="predicted"/>
<evidence type="ECO:0000313" key="2">
    <source>
        <dbReference type="Proteomes" id="UP000445000"/>
    </source>
</evidence>
<sequence>MGNTWIVDLRHYLTPAGAMADMPPRARLLAEYFASIVVDATTNIDEMPTVRCRRHPGHRRCTGIVMSYPNNDENDSIHWHCPVCHDNGIITGWQNTLWDGFADPPGAS</sequence>